<protein>
    <submittedName>
        <fullName evidence="1">Uncharacterized protein</fullName>
    </submittedName>
</protein>
<dbReference type="EMBL" id="FQXG01000003">
    <property type="protein sequence ID" value="SHH49064.1"/>
    <property type="molecule type" value="Genomic_DNA"/>
</dbReference>
<name>A0A1M5TEC0_9GAMM</name>
<organism evidence="1 2">
    <name type="scientific">Ferrimonas marina</name>
    <dbReference type="NCBI Taxonomy" id="299255"/>
    <lineage>
        <taxon>Bacteria</taxon>
        <taxon>Pseudomonadati</taxon>
        <taxon>Pseudomonadota</taxon>
        <taxon>Gammaproteobacteria</taxon>
        <taxon>Alteromonadales</taxon>
        <taxon>Ferrimonadaceae</taxon>
        <taxon>Ferrimonas</taxon>
    </lineage>
</organism>
<evidence type="ECO:0000313" key="2">
    <source>
        <dbReference type="Proteomes" id="UP000184268"/>
    </source>
</evidence>
<reference evidence="1 2" key="1">
    <citation type="submission" date="2016-11" db="EMBL/GenBank/DDBJ databases">
        <authorList>
            <person name="Jaros S."/>
            <person name="Januszkiewicz K."/>
            <person name="Wedrychowicz H."/>
        </authorList>
    </citation>
    <scope>NUCLEOTIDE SEQUENCE [LARGE SCALE GENOMIC DNA]</scope>
    <source>
        <strain evidence="1 2">DSM 16917</strain>
    </source>
</reference>
<evidence type="ECO:0000313" key="1">
    <source>
        <dbReference type="EMBL" id="SHH49064.1"/>
    </source>
</evidence>
<accession>A0A1M5TEC0</accession>
<dbReference type="AlphaFoldDB" id="A0A1M5TEC0"/>
<dbReference type="Proteomes" id="UP000184268">
    <property type="component" value="Unassembled WGS sequence"/>
</dbReference>
<dbReference type="STRING" id="299255.SAMN02745129_2107"/>
<proteinExistence type="predicted"/>
<keyword evidence="2" id="KW-1185">Reference proteome</keyword>
<sequence>MALVFVATSNTAAAAPGFGPKEVGEVMARIQATNDVFASDAYTQACLAAANVGIEDAYQALLVFAKAGELFKSRMEMHQSAADKGLEGEALVRHNRQYLSKHMLADAKEVTQRLQPAIEYCESVNLQIYDMEGIEYDPIEDLLYQRQQVPNTSN</sequence>
<dbReference type="RefSeq" id="WP_067663317.1">
    <property type="nucleotide sequence ID" value="NZ_FQXG01000003.1"/>
</dbReference>
<gene>
    <name evidence="1" type="ORF">SAMN02745129_2107</name>
</gene>